<feature type="domain" description="DUF4470" evidence="2">
    <location>
        <begin position="4"/>
        <end position="76"/>
    </location>
</feature>
<name>A0A3R7LZL2_PENVA</name>
<proteinExistence type="predicted"/>
<evidence type="ECO:0000313" key="4">
    <source>
        <dbReference type="Proteomes" id="UP000283509"/>
    </source>
</evidence>
<feature type="region of interest" description="Disordered" evidence="1">
    <location>
        <begin position="699"/>
        <end position="744"/>
    </location>
</feature>
<dbReference type="AlphaFoldDB" id="A0A3R7LZL2"/>
<feature type="region of interest" description="Disordered" evidence="1">
    <location>
        <begin position="1008"/>
        <end position="1034"/>
    </location>
</feature>
<feature type="compositionally biased region" description="Basic and acidic residues" evidence="1">
    <location>
        <begin position="776"/>
        <end position="798"/>
    </location>
</feature>
<reference evidence="3 4" key="2">
    <citation type="submission" date="2019-01" db="EMBL/GenBank/DDBJ databases">
        <title>The decoding of complex shrimp genome reveals the adaptation for benthos swimmer, frequently molting mechanism and breeding impact on genome.</title>
        <authorList>
            <person name="Sun Y."/>
            <person name="Gao Y."/>
            <person name="Yu Y."/>
        </authorList>
    </citation>
    <scope>NUCLEOTIDE SEQUENCE [LARGE SCALE GENOMIC DNA]</scope>
    <source>
        <tissue evidence="3">Muscle</tissue>
    </source>
</reference>
<protein>
    <recommendedName>
        <fullName evidence="2">DUF4470 domain-containing protein</fullName>
    </recommendedName>
</protein>
<accession>A0A3R7LZL2</accession>
<organism evidence="3 4">
    <name type="scientific">Penaeus vannamei</name>
    <name type="common">Whiteleg shrimp</name>
    <name type="synonym">Litopenaeus vannamei</name>
    <dbReference type="NCBI Taxonomy" id="6689"/>
    <lineage>
        <taxon>Eukaryota</taxon>
        <taxon>Metazoa</taxon>
        <taxon>Ecdysozoa</taxon>
        <taxon>Arthropoda</taxon>
        <taxon>Crustacea</taxon>
        <taxon>Multicrustacea</taxon>
        <taxon>Malacostraca</taxon>
        <taxon>Eumalacostraca</taxon>
        <taxon>Eucarida</taxon>
        <taxon>Decapoda</taxon>
        <taxon>Dendrobranchiata</taxon>
        <taxon>Penaeoidea</taxon>
        <taxon>Penaeidae</taxon>
        <taxon>Penaeus</taxon>
    </lineage>
</organism>
<feature type="compositionally biased region" description="Low complexity" evidence="1">
    <location>
        <begin position="931"/>
        <end position="940"/>
    </location>
</feature>
<gene>
    <name evidence="3" type="ORF">C7M84_018899</name>
</gene>
<feature type="region of interest" description="Disordered" evidence="1">
    <location>
        <begin position="859"/>
        <end position="959"/>
    </location>
</feature>
<dbReference type="Pfam" id="PF14737">
    <property type="entry name" value="DUF4470"/>
    <property type="match status" value="1"/>
</dbReference>
<feature type="compositionally biased region" description="Pro residues" evidence="1">
    <location>
        <begin position="474"/>
        <end position="483"/>
    </location>
</feature>
<feature type="region of interest" description="Disordered" evidence="1">
    <location>
        <begin position="466"/>
        <end position="487"/>
    </location>
</feature>
<dbReference type="InterPro" id="IPR027974">
    <property type="entry name" value="DUF4470"/>
</dbReference>
<feature type="region of interest" description="Disordered" evidence="1">
    <location>
        <begin position="652"/>
        <end position="671"/>
    </location>
</feature>
<dbReference type="EMBL" id="QCYY01003471">
    <property type="protein sequence ID" value="ROT63245.1"/>
    <property type="molecule type" value="Genomic_DNA"/>
</dbReference>
<evidence type="ECO:0000313" key="3">
    <source>
        <dbReference type="EMBL" id="ROT63245.1"/>
    </source>
</evidence>
<feature type="region of interest" description="Disordered" evidence="1">
    <location>
        <begin position="774"/>
        <end position="811"/>
    </location>
</feature>
<evidence type="ECO:0000259" key="2">
    <source>
        <dbReference type="Pfam" id="PF14737"/>
    </source>
</evidence>
<reference evidence="3 4" key="1">
    <citation type="submission" date="2018-04" db="EMBL/GenBank/DDBJ databases">
        <authorList>
            <person name="Zhang X."/>
            <person name="Yuan J."/>
            <person name="Li F."/>
            <person name="Xiang J."/>
        </authorList>
    </citation>
    <scope>NUCLEOTIDE SEQUENCE [LARGE SCALE GENOMIC DNA]</scope>
    <source>
        <tissue evidence="3">Muscle</tissue>
    </source>
</reference>
<feature type="region of interest" description="Disordered" evidence="1">
    <location>
        <begin position="512"/>
        <end position="562"/>
    </location>
</feature>
<keyword evidence="4" id="KW-1185">Reference proteome</keyword>
<feature type="compositionally biased region" description="Low complexity" evidence="1">
    <location>
        <begin position="890"/>
        <end position="902"/>
    </location>
</feature>
<comment type="caution">
    <text evidence="3">The sequence shown here is derived from an EMBL/GenBank/DDBJ whole genome shotgun (WGS) entry which is preliminary data.</text>
</comment>
<dbReference type="Proteomes" id="UP000283509">
    <property type="component" value="Unassembled WGS sequence"/>
</dbReference>
<sequence length="1034" mass="117547">MLGADLKHVLRTLHDTPDSCTQLLELILLDSSPHILARDLLLLYLLMVPDMPTPLQDPNLLQSHAEKVVMVFYSLALDMETHALLCNTLHNLLNMTYKTFLNELRQQVHIDAVTYTLVQAVWNGWMSFANDPAAMQKLEKVRTSKMSSKVVKDVLGRYVKSCPREHQKAISDWIKRGSLRKHKTGGNFPNVTLACFSPLKPEYLAKFEDVSPKWSEETEWIKDVAPEDDMIYAPHGIDMIFQDWDFAMVSRNLKKEGNMIDMYLKFLTQVFAKASHKLLRSNQVTLTFIRSNVRDLAKGPLPFKGRFDRIATGIHADLLGTPFILQELGSLLRTDNIYARLLTHHRVWSLCLDWRSDQQAREMCHKSLKSNRPPDPIMMLSTRWATFRHFLQAELLHHLHVLDRRPLETENVLPFRNVSHAYDMVMSDYTRQLNHIVPFRFRPEKRMISMVDSRLHTLEWHRIGRSRRASAPMPANPAPPPRVLPTSCHDYDPASRYVDNLITLSRNSPVPSICSYQAPDSRPGSRPGSRGCSREGSMSPCPPDYVLRDEHQSRSRVSTRARPRSLYVPTRCKSPLLSPEFDFWEHQNLIKERRSTSAAYSEIPEGISRRVQQALQAELKQVTSRAKSAPTSPLTDCKAKVVREKASAFERGSAARSTFPEPRRSVDPITPSTPVKKLVSMFSKAFAAKEKEAELIKPLKRSNSFHGRRRSFENDDPKKEERKDYTNSLKFNRSKNADSKHPEFNIVQEIGMSTFPRRARPHSVATSNFSYLEGGVARERQHDPLDTRKAERREEPKKVASTHASCSPRLKRGGHIKNFIAGLNTLTVSPVMPRANTQQKKKELRESISVMRDELKLVNLRPGSPRLPSPVSGTPPYDTIATMDWPENTSSRPSASAGDSSDQSYSRKSMPDEQKDMKGTLPREAPPSPSPSLSSKLGSLRRAFKKIPQEPEYSAPPLYVTKSPTFTLQMPEQVKTEPRAIPEKYQHPEIFKMESPATVETAAPIIVTATSPNPTNQRISFPKIFTTTNTDALT</sequence>
<feature type="compositionally biased region" description="Basic and acidic residues" evidence="1">
    <location>
        <begin position="710"/>
        <end position="725"/>
    </location>
</feature>
<feature type="compositionally biased region" description="Basic and acidic residues" evidence="1">
    <location>
        <begin position="909"/>
        <end position="918"/>
    </location>
</feature>
<dbReference type="STRING" id="6689.A0A3R7LZL2"/>
<evidence type="ECO:0000256" key="1">
    <source>
        <dbReference type="SAM" id="MobiDB-lite"/>
    </source>
</evidence>